<dbReference type="Proteomes" id="UP000466396">
    <property type="component" value="Chromosome"/>
</dbReference>
<gene>
    <name evidence="1" type="ORF">MLAC_36940</name>
</gene>
<dbReference type="RefSeq" id="WP_085157988.1">
    <property type="nucleotide sequence ID" value="NZ_AP022581.1"/>
</dbReference>
<keyword evidence="2" id="KW-1185">Reference proteome</keyword>
<organism evidence="1 2">
    <name type="scientific">Mycobacterium lacus</name>
    <dbReference type="NCBI Taxonomy" id="169765"/>
    <lineage>
        <taxon>Bacteria</taxon>
        <taxon>Bacillati</taxon>
        <taxon>Actinomycetota</taxon>
        <taxon>Actinomycetes</taxon>
        <taxon>Mycobacteriales</taxon>
        <taxon>Mycobacteriaceae</taxon>
        <taxon>Mycobacterium</taxon>
    </lineage>
</organism>
<evidence type="ECO:0000313" key="1">
    <source>
        <dbReference type="EMBL" id="BBX98400.1"/>
    </source>
</evidence>
<dbReference type="AlphaFoldDB" id="A0A1X1YNP7"/>
<reference evidence="1 2" key="1">
    <citation type="journal article" date="2019" name="Emerg. Microbes Infect.">
        <title>Comprehensive subspecies identification of 175 nontuberculous mycobacteria species based on 7547 genomic profiles.</title>
        <authorList>
            <person name="Matsumoto Y."/>
            <person name="Kinjo T."/>
            <person name="Motooka D."/>
            <person name="Nabeya D."/>
            <person name="Jung N."/>
            <person name="Uechi K."/>
            <person name="Horii T."/>
            <person name="Iida T."/>
            <person name="Fujita J."/>
            <person name="Nakamura S."/>
        </authorList>
    </citation>
    <scope>NUCLEOTIDE SEQUENCE [LARGE SCALE GENOMIC DNA]</scope>
    <source>
        <strain evidence="1 2">JCM 15657</strain>
    </source>
</reference>
<proteinExistence type="predicted"/>
<dbReference type="OrthoDB" id="4735629at2"/>
<name>A0A1X1YNP7_9MYCO</name>
<dbReference type="KEGG" id="mlj:MLAC_36940"/>
<sequence>MARAESVVGAIGGVATGYVVWLVAISIGDDLATVSVWSPTVLMLAGVLAIAAGVWGWWLRLRGNHLWAAFALGLPILPVVLTLAVLADIYL</sequence>
<dbReference type="STRING" id="169765.AWC15_15515"/>
<dbReference type="EMBL" id="AP022581">
    <property type="protein sequence ID" value="BBX98400.1"/>
    <property type="molecule type" value="Genomic_DNA"/>
</dbReference>
<accession>A0A1X1YNP7</accession>
<evidence type="ECO:0000313" key="2">
    <source>
        <dbReference type="Proteomes" id="UP000466396"/>
    </source>
</evidence>
<protein>
    <submittedName>
        <fullName evidence="1">Uncharacterized protein</fullName>
    </submittedName>
</protein>